<dbReference type="InterPro" id="IPR036928">
    <property type="entry name" value="AS_sf"/>
</dbReference>
<dbReference type="Pfam" id="PF01425">
    <property type="entry name" value="Amidase"/>
    <property type="match status" value="1"/>
</dbReference>
<dbReference type="Gene3D" id="3.90.1300.10">
    <property type="entry name" value="Amidase signature (AS) domain"/>
    <property type="match status" value="1"/>
</dbReference>
<proteinExistence type="predicted"/>
<accession>A0A8J2IDU8</accession>
<evidence type="ECO:0000313" key="2">
    <source>
        <dbReference type="EMBL" id="CAG5187861.1"/>
    </source>
</evidence>
<gene>
    <name evidence="2" type="ORF">ALTATR162_LOCUS11808</name>
</gene>
<reference evidence="2" key="1">
    <citation type="submission" date="2021-05" db="EMBL/GenBank/DDBJ databases">
        <authorList>
            <person name="Stam R."/>
        </authorList>
    </citation>
    <scope>NUCLEOTIDE SEQUENCE</scope>
    <source>
        <strain evidence="2">CS162</strain>
    </source>
</reference>
<dbReference type="SUPFAM" id="SSF75304">
    <property type="entry name" value="Amidase signature (AS) enzymes"/>
    <property type="match status" value="1"/>
</dbReference>
<dbReference type="AlphaFoldDB" id="A0A8J2IDU8"/>
<dbReference type="GeneID" id="67012121"/>
<feature type="domain" description="Amidase" evidence="1">
    <location>
        <begin position="194"/>
        <end position="376"/>
    </location>
</feature>
<dbReference type="RefSeq" id="XP_043175385.1">
    <property type="nucleotide sequence ID" value="XM_043319450.1"/>
</dbReference>
<dbReference type="PANTHER" id="PTHR46310">
    <property type="entry name" value="AMIDASE 1"/>
    <property type="match status" value="1"/>
</dbReference>
<dbReference type="PANTHER" id="PTHR46310:SF7">
    <property type="entry name" value="AMIDASE 1"/>
    <property type="match status" value="1"/>
</dbReference>
<dbReference type="InterPro" id="IPR023631">
    <property type="entry name" value="Amidase_dom"/>
</dbReference>
<name>A0A8J2IDU8_9PLEO</name>
<dbReference type="OrthoDB" id="5423360at2759"/>
<keyword evidence="3" id="KW-1185">Reference proteome</keyword>
<dbReference type="EMBL" id="CAJRGZ010000032">
    <property type="protein sequence ID" value="CAG5187861.1"/>
    <property type="molecule type" value="Genomic_DNA"/>
</dbReference>
<organism evidence="2 3">
    <name type="scientific">Alternaria atra</name>
    <dbReference type="NCBI Taxonomy" id="119953"/>
    <lineage>
        <taxon>Eukaryota</taxon>
        <taxon>Fungi</taxon>
        <taxon>Dikarya</taxon>
        <taxon>Ascomycota</taxon>
        <taxon>Pezizomycotina</taxon>
        <taxon>Dothideomycetes</taxon>
        <taxon>Pleosporomycetidae</taxon>
        <taxon>Pleosporales</taxon>
        <taxon>Pleosporineae</taxon>
        <taxon>Pleosporaceae</taxon>
        <taxon>Alternaria</taxon>
        <taxon>Alternaria sect. Ulocladioides</taxon>
    </lineage>
</organism>
<comment type="caution">
    <text evidence="2">The sequence shown here is derived from an EMBL/GenBank/DDBJ whole genome shotgun (WGS) entry which is preliminary data.</text>
</comment>
<evidence type="ECO:0000313" key="3">
    <source>
        <dbReference type="Proteomes" id="UP000676310"/>
    </source>
</evidence>
<protein>
    <recommendedName>
        <fullName evidence="1">Amidase domain-containing protein</fullName>
    </recommendedName>
</protein>
<evidence type="ECO:0000259" key="1">
    <source>
        <dbReference type="Pfam" id="PF01425"/>
    </source>
</evidence>
<dbReference type="Proteomes" id="UP000676310">
    <property type="component" value="Unassembled WGS sequence"/>
</dbReference>
<sequence length="621" mass="70395">MAAESEADVPWPDREVASWKSGREFSIGNGRFVTRPTNHPANWFTKALVTVIKISPGDIIDAEYLRSRIRRYINNCDVFRLEFLHCIQFSGARREDVDLQQDAEAQLQEWGNSWMEFIPTNSTNNSPSPGPYVVLHKRMQQVWRVYDDDAKAFLVSTWPSENDAERYESNGLAGNAFTLLGVAVPSRLYFVKCKERPLDGVRIAIKDIFHLNGLRTSVCNRAYHDLYPPQTETAECVQILTSLGAIVVGKTHLSSFAWKEEPTECIEYPAPFNPRGDGYQSPAGSSSGSGAAIASYEWLDFTLGTDTTGSGRRPALWNGCLALRPSRGKLPCGGIVLTCPQFDSPSLFGRDIHTFNSFVQSWYGASIKSQDRSNRPWRIVYPVDYLPVGNHDQARVFDEFVGDLAAYLKVEPEILSIAETWRQAPPTEERDISKYMENTQVHGFFYELYHCFDGFREDYRREYKREPFLTMPLKSVWSMGRLIDESQRDRAFERYDVYKNWFIRHILRTENTKTIVVLPIEELEPRYRDVPTVPPIEAPKGVGVLYLSSILGAPEIVVPAGQIPFHSHVSGQKEYLPVAVSLLGAPETDLELTEMTENFLKHAGRSTRVLTGKTMFGTGKK</sequence>